<reference evidence="3" key="1">
    <citation type="submission" date="2018-07" db="EMBL/GenBank/DDBJ databases">
        <title>Complete Genome Sequence of Spiroplasma phoeniceum.</title>
        <authorList>
            <person name="Davis R.E."/>
            <person name="Shao J.Y."/>
            <person name="Zhao Y."/>
            <person name="Silver A."/>
            <person name="Stump z."/>
            <person name="Gasparich G."/>
        </authorList>
    </citation>
    <scope>NUCLEOTIDE SEQUENCE [LARGE SCALE GENOMIC DNA]</scope>
    <source>
        <strain evidence="3">P40</strain>
    </source>
</reference>
<keyword evidence="1 2" id="KW-0812">Transmembrane</keyword>
<dbReference type="KEGG" id="sphh:SDAV_001648"/>
<keyword evidence="1" id="KW-0472">Membrane</keyword>
<dbReference type="EMBL" id="CP031088">
    <property type="protein sequence ID" value="AXF96605.1"/>
    <property type="molecule type" value="Genomic_DNA"/>
</dbReference>
<keyword evidence="1" id="KW-1133">Transmembrane helix</keyword>
<feature type="transmembrane region" description="Helical" evidence="1">
    <location>
        <begin position="105"/>
        <end position="127"/>
    </location>
</feature>
<organism evidence="2 3">
    <name type="scientific">Spiroplasma phoeniceum P40</name>
    <dbReference type="NCBI Taxonomy" id="1276259"/>
    <lineage>
        <taxon>Bacteria</taxon>
        <taxon>Bacillati</taxon>
        <taxon>Mycoplasmatota</taxon>
        <taxon>Mollicutes</taxon>
        <taxon>Entomoplasmatales</taxon>
        <taxon>Spiroplasmataceae</taxon>
        <taxon>Spiroplasma</taxon>
    </lineage>
</organism>
<feature type="transmembrane region" description="Helical" evidence="1">
    <location>
        <begin position="72"/>
        <end position="93"/>
    </location>
</feature>
<dbReference type="Proteomes" id="UP000253689">
    <property type="component" value="Chromosome"/>
</dbReference>
<evidence type="ECO:0000313" key="2">
    <source>
        <dbReference type="EMBL" id="AXF96605.1"/>
    </source>
</evidence>
<protein>
    <submittedName>
        <fullName evidence="2">Transmembrane protein</fullName>
    </submittedName>
</protein>
<dbReference type="AlphaFoldDB" id="A0A345DQW4"/>
<sequence length="308" mass="36187">MNYSFDDILFKDFCSTPFIRQWILENRYVSDGVFKFFLWMFIFAAFFLFTILLSWTFLHYKSKKISASRSSLNFVSIIGGISTFFFSKLIWNLVLVPDYSIDPSYYRILLTGYSYVQLTITLAMIFNSRRLVSLLLYIVYASPFVIIGPVILNNFNDVNLRYDKELFIILTILVITIFIASLQLCGLLTRQDEKSNVIRFAIILILFNIINNTSKLSIPIILEENIKLRQLFQQIYSITTLIVDLFALFILVLYLQQMLTRSRDEIHQNENLDLIKILTLQQLNPNLPLINFSKEEINPNHWTLKMLN</sequence>
<dbReference type="RefSeq" id="WP_114565198.1">
    <property type="nucleotide sequence ID" value="NZ_CP031088.1"/>
</dbReference>
<feature type="transmembrane region" description="Helical" evidence="1">
    <location>
        <begin position="234"/>
        <end position="255"/>
    </location>
</feature>
<name>A0A345DQW4_9MOLU</name>
<gene>
    <name evidence="2" type="ORF">SDAV_001648</name>
</gene>
<feature type="transmembrane region" description="Helical" evidence="1">
    <location>
        <begin position="200"/>
        <end position="222"/>
    </location>
</feature>
<feature type="transmembrane region" description="Helical" evidence="1">
    <location>
        <begin position="167"/>
        <end position="188"/>
    </location>
</feature>
<accession>A0A345DQW4</accession>
<proteinExistence type="predicted"/>
<feature type="transmembrane region" description="Helical" evidence="1">
    <location>
        <begin position="36"/>
        <end position="60"/>
    </location>
</feature>
<evidence type="ECO:0000313" key="3">
    <source>
        <dbReference type="Proteomes" id="UP000253689"/>
    </source>
</evidence>
<keyword evidence="3" id="KW-1185">Reference proteome</keyword>
<evidence type="ECO:0000256" key="1">
    <source>
        <dbReference type="SAM" id="Phobius"/>
    </source>
</evidence>
<feature type="transmembrane region" description="Helical" evidence="1">
    <location>
        <begin position="134"/>
        <end position="155"/>
    </location>
</feature>